<dbReference type="Pfam" id="PF01638">
    <property type="entry name" value="HxlR"/>
    <property type="match status" value="1"/>
</dbReference>
<feature type="domain" description="HTH hxlR-type" evidence="4">
    <location>
        <begin position="12"/>
        <end position="111"/>
    </location>
</feature>
<keyword evidence="6" id="KW-1185">Reference proteome</keyword>
<dbReference type="Proteomes" id="UP000194360">
    <property type="component" value="Unassembled WGS sequence"/>
</dbReference>
<dbReference type="OrthoDB" id="9800966at2"/>
<dbReference type="PROSITE" id="PS51118">
    <property type="entry name" value="HTH_HXLR"/>
    <property type="match status" value="1"/>
</dbReference>
<keyword evidence="2" id="KW-0238">DNA-binding</keyword>
<evidence type="ECO:0000259" key="4">
    <source>
        <dbReference type="PROSITE" id="PS51118"/>
    </source>
</evidence>
<dbReference type="Gene3D" id="1.10.10.10">
    <property type="entry name" value="Winged helix-like DNA-binding domain superfamily/Winged helix DNA-binding domain"/>
    <property type="match status" value="1"/>
</dbReference>
<evidence type="ECO:0000256" key="2">
    <source>
        <dbReference type="ARBA" id="ARBA00023125"/>
    </source>
</evidence>
<evidence type="ECO:0000313" key="5">
    <source>
        <dbReference type="EMBL" id="OSY43896.1"/>
    </source>
</evidence>
<keyword evidence="1" id="KW-0805">Transcription regulation</keyword>
<dbReference type="PANTHER" id="PTHR33204:SF37">
    <property type="entry name" value="HTH-TYPE TRANSCRIPTIONAL REGULATOR YODB"/>
    <property type="match status" value="1"/>
</dbReference>
<protein>
    <submittedName>
        <fullName evidence="5">HTH-type transcriptional regulator YodB</fullName>
    </submittedName>
</protein>
<evidence type="ECO:0000313" key="6">
    <source>
        <dbReference type="Proteomes" id="UP000194360"/>
    </source>
</evidence>
<dbReference type="EMBL" id="MIGB01000001">
    <property type="protein sequence ID" value="OSY43896.1"/>
    <property type="molecule type" value="Genomic_DNA"/>
</dbReference>
<dbReference type="InterPro" id="IPR002577">
    <property type="entry name" value="HTH_HxlR"/>
</dbReference>
<keyword evidence="3" id="KW-0804">Transcription</keyword>
<dbReference type="RefSeq" id="WP_085910383.1">
    <property type="nucleotide sequence ID" value="NZ_AP018920.1"/>
</dbReference>
<dbReference type="InterPro" id="IPR036388">
    <property type="entry name" value="WH-like_DNA-bd_sf"/>
</dbReference>
<proteinExistence type="predicted"/>
<evidence type="ECO:0000256" key="1">
    <source>
        <dbReference type="ARBA" id="ARBA00023015"/>
    </source>
</evidence>
<dbReference type="SUPFAM" id="SSF46785">
    <property type="entry name" value="Winged helix' DNA-binding domain"/>
    <property type="match status" value="1"/>
</dbReference>
<dbReference type="GO" id="GO:0003677">
    <property type="term" value="F:DNA binding"/>
    <property type="evidence" value="ECO:0007669"/>
    <property type="project" value="UniProtKB-KW"/>
</dbReference>
<dbReference type="PANTHER" id="PTHR33204">
    <property type="entry name" value="TRANSCRIPTIONAL REGULATOR, MARR FAMILY"/>
    <property type="match status" value="1"/>
</dbReference>
<comment type="caution">
    <text evidence="5">The sequence shown here is derived from an EMBL/GenBank/DDBJ whole genome shotgun (WGS) entry which is preliminary data.</text>
</comment>
<name>A0A1Y2N8V7_PSEAH</name>
<evidence type="ECO:0000256" key="3">
    <source>
        <dbReference type="ARBA" id="ARBA00023163"/>
    </source>
</evidence>
<dbReference type="STRING" id="2074.BG845_00015"/>
<accession>A0A1Y2N8V7</accession>
<dbReference type="InterPro" id="IPR036390">
    <property type="entry name" value="WH_DNA-bd_sf"/>
</dbReference>
<gene>
    <name evidence="5" type="primary">yodB_1</name>
    <name evidence="5" type="ORF">BG845_00015</name>
</gene>
<sequence>MAHRYDLGEGFCPQYHHAVELIGRRWNGAILRELLLGSTRFGQIREAIPQLTDKMLAGRLRELEAEGVVSRTVHPETPVRIEYGLTDKGRDLEGAVAALSRWADRWVPESEALLVEAPAGRS</sequence>
<dbReference type="AlphaFoldDB" id="A0A1Y2N8V7"/>
<reference evidence="5 6" key="1">
    <citation type="submission" date="2016-09" db="EMBL/GenBank/DDBJ databases">
        <title>Pseudonocardia autotrophica DSM535, a candidate organism with high potential of specific P450 cytochromes.</title>
        <authorList>
            <person name="Grumaz C."/>
            <person name="Vainshtein Y."/>
            <person name="Kirstahler P."/>
            <person name="Sohn K."/>
        </authorList>
    </citation>
    <scope>NUCLEOTIDE SEQUENCE [LARGE SCALE GENOMIC DNA]</scope>
    <source>
        <strain evidence="5 6">DSM 535</strain>
    </source>
</reference>
<organism evidence="5 6">
    <name type="scientific">Pseudonocardia autotrophica</name>
    <name type="common">Amycolata autotrophica</name>
    <name type="synonym">Nocardia autotrophica</name>
    <dbReference type="NCBI Taxonomy" id="2074"/>
    <lineage>
        <taxon>Bacteria</taxon>
        <taxon>Bacillati</taxon>
        <taxon>Actinomycetota</taxon>
        <taxon>Actinomycetes</taxon>
        <taxon>Pseudonocardiales</taxon>
        <taxon>Pseudonocardiaceae</taxon>
        <taxon>Pseudonocardia</taxon>
    </lineage>
</organism>